<organism evidence="2 3">
    <name type="scientific">Popillia japonica</name>
    <name type="common">Japanese beetle</name>
    <dbReference type="NCBI Taxonomy" id="7064"/>
    <lineage>
        <taxon>Eukaryota</taxon>
        <taxon>Metazoa</taxon>
        <taxon>Ecdysozoa</taxon>
        <taxon>Arthropoda</taxon>
        <taxon>Hexapoda</taxon>
        <taxon>Insecta</taxon>
        <taxon>Pterygota</taxon>
        <taxon>Neoptera</taxon>
        <taxon>Endopterygota</taxon>
        <taxon>Coleoptera</taxon>
        <taxon>Polyphaga</taxon>
        <taxon>Scarabaeiformia</taxon>
        <taxon>Scarabaeidae</taxon>
        <taxon>Rutelinae</taxon>
        <taxon>Popillia</taxon>
    </lineage>
</organism>
<dbReference type="EMBL" id="JASPKY010000311">
    <property type="protein sequence ID" value="KAK9709342.1"/>
    <property type="molecule type" value="Genomic_DNA"/>
</dbReference>
<proteinExistence type="predicted"/>
<protein>
    <submittedName>
        <fullName evidence="2">Uncharacterized protein</fullName>
    </submittedName>
</protein>
<feature type="region of interest" description="Disordered" evidence="1">
    <location>
        <begin position="1"/>
        <end position="35"/>
    </location>
</feature>
<evidence type="ECO:0000256" key="1">
    <source>
        <dbReference type="SAM" id="MobiDB-lite"/>
    </source>
</evidence>
<gene>
    <name evidence="2" type="ORF">QE152_g26666</name>
</gene>
<evidence type="ECO:0000313" key="3">
    <source>
        <dbReference type="Proteomes" id="UP001458880"/>
    </source>
</evidence>
<feature type="compositionally biased region" description="Polar residues" evidence="1">
    <location>
        <begin position="1"/>
        <end position="17"/>
    </location>
</feature>
<reference evidence="2 3" key="1">
    <citation type="journal article" date="2024" name="BMC Genomics">
        <title>De novo assembly and annotation of Popillia japonica's genome with initial clues to its potential as an invasive pest.</title>
        <authorList>
            <person name="Cucini C."/>
            <person name="Boschi S."/>
            <person name="Funari R."/>
            <person name="Cardaioli E."/>
            <person name="Iannotti N."/>
            <person name="Marturano G."/>
            <person name="Paoli F."/>
            <person name="Bruttini M."/>
            <person name="Carapelli A."/>
            <person name="Frati F."/>
            <person name="Nardi F."/>
        </authorList>
    </citation>
    <scope>NUCLEOTIDE SEQUENCE [LARGE SCALE GENOMIC DNA]</scope>
    <source>
        <strain evidence="2">DMR45628</strain>
    </source>
</reference>
<keyword evidence="3" id="KW-1185">Reference proteome</keyword>
<accession>A0AAW1JY01</accession>
<comment type="caution">
    <text evidence="2">The sequence shown here is derived from an EMBL/GenBank/DDBJ whole genome shotgun (WGS) entry which is preliminary data.</text>
</comment>
<dbReference type="Proteomes" id="UP001458880">
    <property type="component" value="Unassembled WGS sequence"/>
</dbReference>
<feature type="compositionally biased region" description="Basic and acidic residues" evidence="1">
    <location>
        <begin position="18"/>
        <end position="34"/>
    </location>
</feature>
<name>A0AAW1JY01_POPJA</name>
<dbReference type="AlphaFoldDB" id="A0AAW1JY01"/>
<sequence>MRLSYKTYSAPKQQQKRTGGDGDQRKWRNKRETTWHWNEAAGPTRRCNPEHLCLKAASRRYAHASASEGPTTATLLCCLPPARGTFCPV</sequence>
<evidence type="ECO:0000313" key="2">
    <source>
        <dbReference type="EMBL" id="KAK9709342.1"/>
    </source>
</evidence>